<gene>
    <name evidence="1" type="ORF">Vadar_022967</name>
</gene>
<accession>A0ACB7YXI7</accession>
<reference evidence="1 2" key="1">
    <citation type="journal article" date="2021" name="Hortic Res">
        <title>High-quality reference genome and annotation aids understanding of berry development for evergreen blueberry (Vaccinium darrowii).</title>
        <authorList>
            <person name="Yu J."/>
            <person name="Hulse-Kemp A.M."/>
            <person name="Babiker E."/>
            <person name="Staton M."/>
        </authorList>
    </citation>
    <scope>NUCLEOTIDE SEQUENCE [LARGE SCALE GENOMIC DNA]</scope>
    <source>
        <strain evidence="2">cv. NJ 8807/NJ 8810</strain>
        <tissue evidence="1">Young leaf</tissue>
    </source>
</reference>
<comment type="caution">
    <text evidence="1">The sequence shown here is derived from an EMBL/GenBank/DDBJ whole genome shotgun (WGS) entry which is preliminary data.</text>
</comment>
<organism evidence="1 2">
    <name type="scientific">Vaccinium darrowii</name>
    <dbReference type="NCBI Taxonomy" id="229202"/>
    <lineage>
        <taxon>Eukaryota</taxon>
        <taxon>Viridiplantae</taxon>
        <taxon>Streptophyta</taxon>
        <taxon>Embryophyta</taxon>
        <taxon>Tracheophyta</taxon>
        <taxon>Spermatophyta</taxon>
        <taxon>Magnoliopsida</taxon>
        <taxon>eudicotyledons</taxon>
        <taxon>Gunneridae</taxon>
        <taxon>Pentapetalae</taxon>
        <taxon>asterids</taxon>
        <taxon>Ericales</taxon>
        <taxon>Ericaceae</taxon>
        <taxon>Vaccinioideae</taxon>
        <taxon>Vaccinieae</taxon>
        <taxon>Vaccinium</taxon>
    </lineage>
</organism>
<proteinExistence type="predicted"/>
<dbReference type="EMBL" id="CM037153">
    <property type="protein sequence ID" value="KAH7858362.1"/>
    <property type="molecule type" value="Genomic_DNA"/>
</dbReference>
<keyword evidence="2" id="KW-1185">Reference proteome</keyword>
<dbReference type="Proteomes" id="UP000828048">
    <property type="component" value="Chromosome 3"/>
</dbReference>
<evidence type="ECO:0000313" key="2">
    <source>
        <dbReference type="Proteomes" id="UP000828048"/>
    </source>
</evidence>
<evidence type="ECO:0000313" key="1">
    <source>
        <dbReference type="EMBL" id="KAH7858362.1"/>
    </source>
</evidence>
<protein>
    <submittedName>
        <fullName evidence="1">Uncharacterized protein</fullName>
    </submittedName>
</protein>
<sequence length="372" mass="43397">MSAFKKLCCRRPNSPNQVEFEITPERNCDNKFYEIQCSSGVSSTEYYSVEKLNEKKQYSLEVQPFDFTLDEWLKDKNELWNEQWGQYCPKDDVRRVIQGMITAVCALHEENRFHGGLDRLENYSLRFYTSYTGEEETSGVKVMLIHKSFGSNTKLISTDLGDPLCIEREMYKDMSKFESVIFDQILKVGNLPIARDLQDLRDRMKIGSASHQFPEIHRRFVASHPSLWPAKAKLHFFVKIWSAYERGKNGLPQSMKRKVKVAMINMTCAKNWHTRVPMNGPLRKLLERGTGAPFYCNTEINLLYFMRNVICHINDKDEKGNRLYIDEVEAVEQGYSEEYILKILDDTFPLLLTTLYGEMYRVGAVAKLYEDV</sequence>
<name>A0ACB7YXI7_9ERIC</name>